<dbReference type="InterPro" id="IPR054722">
    <property type="entry name" value="PolX-like_BBD"/>
</dbReference>
<feature type="domain" description="Retrovirus-related Pol polyprotein from transposon TNT 1-94-like beta-barrel" evidence="3">
    <location>
        <begin position="272"/>
        <end position="330"/>
    </location>
</feature>
<dbReference type="InterPro" id="IPR036397">
    <property type="entry name" value="RNaseH_sf"/>
</dbReference>
<organism evidence="4 5">
    <name type="scientific">Saponaria officinalis</name>
    <name type="common">Common soapwort</name>
    <name type="synonym">Lychnis saponaria</name>
    <dbReference type="NCBI Taxonomy" id="3572"/>
    <lineage>
        <taxon>Eukaryota</taxon>
        <taxon>Viridiplantae</taxon>
        <taxon>Streptophyta</taxon>
        <taxon>Embryophyta</taxon>
        <taxon>Tracheophyta</taxon>
        <taxon>Spermatophyta</taxon>
        <taxon>Magnoliopsida</taxon>
        <taxon>eudicotyledons</taxon>
        <taxon>Gunneridae</taxon>
        <taxon>Pentapetalae</taxon>
        <taxon>Caryophyllales</taxon>
        <taxon>Caryophyllaceae</taxon>
        <taxon>Caryophylleae</taxon>
        <taxon>Saponaria</taxon>
    </lineage>
</organism>
<evidence type="ECO:0000313" key="4">
    <source>
        <dbReference type="EMBL" id="KAK9748848.1"/>
    </source>
</evidence>
<name>A0AAW1MRE0_SAPOF</name>
<dbReference type="PANTHER" id="PTHR37610">
    <property type="entry name" value="CCHC-TYPE DOMAIN-CONTAINING PROTEIN"/>
    <property type="match status" value="1"/>
</dbReference>
<dbReference type="SUPFAM" id="SSF53098">
    <property type="entry name" value="Ribonuclease H-like"/>
    <property type="match status" value="1"/>
</dbReference>
<dbReference type="Pfam" id="PF14244">
    <property type="entry name" value="Retrotran_gag_3"/>
    <property type="match status" value="1"/>
</dbReference>
<gene>
    <name evidence="4" type="ORF">RND81_02G085000</name>
</gene>
<proteinExistence type="predicted"/>
<dbReference type="Pfam" id="PF13976">
    <property type="entry name" value="gag_pre-integrs"/>
    <property type="match status" value="1"/>
</dbReference>
<dbReference type="Proteomes" id="UP001443914">
    <property type="component" value="Unassembled WGS sequence"/>
</dbReference>
<accession>A0AAW1MRE0</accession>
<feature type="domain" description="Retrotransposon Copia-like N-terminal" evidence="2">
    <location>
        <begin position="18"/>
        <end position="64"/>
    </location>
</feature>
<dbReference type="Pfam" id="PF22936">
    <property type="entry name" value="Pol_BBD"/>
    <property type="match status" value="1"/>
</dbReference>
<dbReference type="InterPro" id="IPR025724">
    <property type="entry name" value="GAG-pre-integrase_dom"/>
</dbReference>
<evidence type="ECO:0000259" key="3">
    <source>
        <dbReference type="Pfam" id="PF22936"/>
    </source>
</evidence>
<comment type="caution">
    <text evidence="4">The sequence shown here is derived from an EMBL/GenBank/DDBJ whole genome shotgun (WGS) entry which is preliminary data.</text>
</comment>
<dbReference type="Gene3D" id="3.30.420.10">
    <property type="entry name" value="Ribonuclease H-like superfamily/Ribonuclease H"/>
    <property type="match status" value="1"/>
</dbReference>
<dbReference type="AlphaFoldDB" id="A0AAW1MRE0"/>
<evidence type="ECO:0000259" key="1">
    <source>
        <dbReference type="Pfam" id="PF13976"/>
    </source>
</evidence>
<dbReference type="InterPro" id="IPR029472">
    <property type="entry name" value="Copia-like_N"/>
</dbReference>
<reference evidence="4" key="1">
    <citation type="submission" date="2024-03" db="EMBL/GenBank/DDBJ databases">
        <title>WGS assembly of Saponaria officinalis var. Norfolk2.</title>
        <authorList>
            <person name="Jenkins J."/>
            <person name="Shu S."/>
            <person name="Grimwood J."/>
            <person name="Barry K."/>
            <person name="Goodstein D."/>
            <person name="Schmutz J."/>
            <person name="Leebens-Mack J."/>
            <person name="Osbourn A."/>
        </authorList>
    </citation>
    <scope>NUCLEOTIDE SEQUENCE [LARGE SCALE GENOMIC DNA]</scope>
    <source>
        <strain evidence="4">JIC</strain>
    </source>
</reference>
<feature type="domain" description="GAG-pre-integrase" evidence="1">
    <location>
        <begin position="373"/>
        <end position="432"/>
    </location>
</feature>
<evidence type="ECO:0000313" key="5">
    <source>
        <dbReference type="Proteomes" id="UP001443914"/>
    </source>
</evidence>
<dbReference type="PANTHER" id="PTHR37610:SF40">
    <property type="entry name" value="OS01G0909600 PROTEIN"/>
    <property type="match status" value="1"/>
</dbReference>
<keyword evidence="5" id="KW-1185">Reference proteome</keyword>
<dbReference type="InterPro" id="IPR012337">
    <property type="entry name" value="RNaseH-like_sf"/>
</dbReference>
<sequence>MTEPEYTNPYDDPLYLSSSDFPGVQLVSTLLNGRNYLSWNRAIVLALGSKNKQGFLDGTTAKPDSTSAKLKQWIRSDNMVRCWLLNSIEGNIKEGFFSAKSSKTLWNEIQERYGQSNGPLLFQLKKELRNKDGRDSKEYRKFKPEERVCHHCNKKGHVKDRCFKLHPELLQQMQQQRTKMQTGNTKFSVNQVESDLYADTPVDFASSSDGPRKFDPALVSALYQEMMRMASGASLQNFFHNNTDSAVNFAGNNAKAKVFTCMTPKNGHESHWIVDSGATDHMTFCRHLFVSWKTLDKPVSVGLPDGSVKTVTIVGDVKLLANTGHDMLFNATTCVLQDHVTKHLVAEGHREDGLYKFHFPDFISSVVQSDAQNNVVSPFNACSAVNTCKQQTLDLLHARLGHSSLAKMKHINVVNCSGVNAYKCDTCIQAKMHMLPFPRSNNKALHIFDLIHIDLWGPFKIPSLSGAHYFLTIVDDCSRVTWTFLVKYKTQVGSVIEGFMNQVET</sequence>
<protein>
    <submittedName>
        <fullName evidence="4">Uncharacterized protein</fullName>
    </submittedName>
</protein>
<dbReference type="EMBL" id="JBDFQZ010000002">
    <property type="protein sequence ID" value="KAK9748848.1"/>
    <property type="molecule type" value="Genomic_DNA"/>
</dbReference>
<evidence type="ECO:0000259" key="2">
    <source>
        <dbReference type="Pfam" id="PF14244"/>
    </source>
</evidence>
<dbReference type="GO" id="GO:0003676">
    <property type="term" value="F:nucleic acid binding"/>
    <property type="evidence" value="ECO:0007669"/>
    <property type="project" value="InterPro"/>
</dbReference>